<proteinExistence type="predicted"/>
<feature type="region of interest" description="Disordered" evidence="5">
    <location>
        <begin position="1"/>
        <end position="36"/>
    </location>
</feature>
<dbReference type="Proteomes" id="UP001267710">
    <property type="component" value="Unassembled WGS sequence"/>
</dbReference>
<dbReference type="InterPro" id="IPR051120">
    <property type="entry name" value="ABC_AA/LPS_Transport"/>
</dbReference>
<name>A0ABU1I832_9BURK</name>
<gene>
    <name evidence="7" type="ORF">QE399_001071</name>
</gene>
<dbReference type="RefSeq" id="WP_309826852.1">
    <property type="nucleotide sequence ID" value="NZ_JAVIZX010000001.1"/>
</dbReference>
<evidence type="ECO:0000256" key="4">
    <source>
        <dbReference type="ARBA" id="ARBA00022840"/>
    </source>
</evidence>
<keyword evidence="3" id="KW-0547">Nucleotide-binding</keyword>
<feature type="domain" description="ABC transporter" evidence="6">
    <location>
        <begin position="42"/>
        <end position="290"/>
    </location>
</feature>
<keyword evidence="2" id="KW-0472">Membrane</keyword>
<evidence type="ECO:0000313" key="7">
    <source>
        <dbReference type="EMBL" id="MDR6213382.1"/>
    </source>
</evidence>
<keyword evidence="2" id="KW-1003">Cell membrane</keyword>
<keyword evidence="8" id="KW-1185">Reference proteome</keyword>
<keyword evidence="4 7" id="KW-0067">ATP-binding</keyword>
<sequence length="305" mass="31983">MSSTLFDGTLAPPAITPAAPRRPAGQAGATGSTESASAAPALELQGVDLSFGGVHALRGIDLRVAPGELRAIIGPNGAGKSSLVNIISGLYRPDAGRVHIGGKSFAQVPTPRLAHLGVARTFQNLALFKGLSVRDNIALGRVHAARASFAERVLGWGRARREWREAREQAREAIDFLGLGHVQDRLAGGLPYGLQKRVELARALVARPRLLLLDEPLAGTTAGEKSEMAALIRAARDRQGAAVVLIEHDIGIVLGLSDRVAVLDYGRKIADGTPAEVRDDPAVIDAYLGVAHDEDDAVTPAAEAL</sequence>
<feature type="compositionally biased region" description="Low complexity" evidence="5">
    <location>
        <begin position="11"/>
        <end position="36"/>
    </location>
</feature>
<dbReference type="PANTHER" id="PTHR45772:SF1">
    <property type="entry name" value="ABC TRANSPORTER ATP-BINDING PROTEIN"/>
    <property type="match status" value="1"/>
</dbReference>
<evidence type="ECO:0000259" key="6">
    <source>
        <dbReference type="PROSITE" id="PS50893"/>
    </source>
</evidence>
<dbReference type="CDD" id="cd03219">
    <property type="entry name" value="ABC_Mj1267_LivG_branched"/>
    <property type="match status" value="1"/>
</dbReference>
<dbReference type="PANTHER" id="PTHR45772">
    <property type="entry name" value="CONSERVED COMPONENT OF ABC TRANSPORTER FOR NATURAL AMINO ACIDS-RELATED"/>
    <property type="match status" value="1"/>
</dbReference>
<evidence type="ECO:0000313" key="8">
    <source>
        <dbReference type="Proteomes" id="UP001267710"/>
    </source>
</evidence>
<dbReference type="SUPFAM" id="SSF52540">
    <property type="entry name" value="P-loop containing nucleoside triphosphate hydrolases"/>
    <property type="match status" value="1"/>
</dbReference>
<dbReference type="Gene3D" id="3.40.50.300">
    <property type="entry name" value="P-loop containing nucleotide triphosphate hydrolases"/>
    <property type="match status" value="1"/>
</dbReference>
<dbReference type="InterPro" id="IPR027417">
    <property type="entry name" value="P-loop_NTPase"/>
</dbReference>
<dbReference type="SMART" id="SM00382">
    <property type="entry name" value="AAA"/>
    <property type="match status" value="1"/>
</dbReference>
<dbReference type="EMBL" id="JAVIZX010000001">
    <property type="protein sequence ID" value="MDR6213382.1"/>
    <property type="molecule type" value="Genomic_DNA"/>
</dbReference>
<dbReference type="PROSITE" id="PS50893">
    <property type="entry name" value="ABC_TRANSPORTER_2"/>
    <property type="match status" value="1"/>
</dbReference>
<accession>A0ABU1I832</accession>
<protein>
    <submittedName>
        <fullName evidence="7">Branched-chain amino acid transport system ATP-binding protein</fullName>
    </submittedName>
</protein>
<evidence type="ECO:0000256" key="3">
    <source>
        <dbReference type="ARBA" id="ARBA00022741"/>
    </source>
</evidence>
<comment type="caution">
    <text evidence="7">The sequence shown here is derived from an EMBL/GenBank/DDBJ whole genome shotgun (WGS) entry which is preliminary data.</text>
</comment>
<dbReference type="InterPro" id="IPR003439">
    <property type="entry name" value="ABC_transporter-like_ATP-bd"/>
</dbReference>
<dbReference type="Pfam" id="PF12399">
    <property type="entry name" value="BCA_ABC_TP_C"/>
    <property type="match status" value="1"/>
</dbReference>
<evidence type="ECO:0000256" key="1">
    <source>
        <dbReference type="ARBA" id="ARBA00022448"/>
    </source>
</evidence>
<dbReference type="GO" id="GO:0005524">
    <property type="term" value="F:ATP binding"/>
    <property type="evidence" value="ECO:0007669"/>
    <property type="project" value="UniProtKB-KW"/>
</dbReference>
<organism evidence="7 8">
    <name type="scientific">Paracidovorax wautersii</name>
    <dbReference type="NCBI Taxonomy" id="1177982"/>
    <lineage>
        <taxon>Bacteria</taxon>
        <taxon>Pseudomonadati</taxon>
        <taxon>Pseudomonadota</taxon>
        <taxon>Betaproteobacteria</taxon>
        <taxon>Burkholderiales</taxon>
        <taxon>Comamonadaceae</taxon>
        <taxon>Paracidovorax</taxon>
    </lineage>
</organism>
<dbReference type="Pfam" id="PF00005">
    <property type="entry name" value="ABC_tran"/>
    <property type="match status" value="1"/>
</dbReference>
<evidence type="ECO:0000256" key="5">
    <source>
        <dbReference type="SAM" id="MobiDB-lite"/>
    </source>
</evidence>
<dbReference type="InterPro" id="IPR032823">
    <property type="entry name" value="BCA_ABC_TP_C"/>
</dbReference>
<reference evidence="7 8" key="1">
    <citation type="submission" date="2023-08" db="EMBL/GenBank/DDBJ databases">
        <title>Functional and genomic diversity of the sorghum phyllosphere microbiome.</title>
        <authorList>
            <person name="Shade A."/>
        </authorList>
    </citation>
    <scope>NUCLEOTIDE SEQUENCE [LARGE SCALE GENOMIC DNA]</scope>
    <source>
        <strain evidence="7 8">SORGH_AS_0335</strain>
    </source>
</reference>
<evidence type="ECO:0000256" key="2">
    <source>
        <dbReference type="ARBA" id="ARBA00022475"/>
    </source>
</evidence>
<keyword evidence="1" id="KW-0813">Transport</keyword>
<dbReference type="InterPro" id="IPR003593">
    <property type="entry name" value="AAA+_ATPase"/>
</dbReference>